<dbReference type="PROSITE" id="PS50927">
    <property type="entry name" value="BULB_LECTIN"/>
    <property type="match status" value="1"/>
</dbReference>
<dbReference type="SMART" id="SM00108">
    <property type="entry name" value="B_lectin"/>
    <property type="match status" value="1"/>
</dbReference>
<dbReference type="AlphaFoldDB" id="A0AAE1IYA9"/>
<reference evidence="6" key="1">
    <citation type="submission" date="2023-10" db="EMBL/GenBank/DDBJ databases">
        <title>Chromosome-level genome of the transformable northern wattle, Acacia crassicarpa.</title>
        <authorList>
            <person name="Massaro I."/>
            <person name="Sinha N.R."/>
            <person name="Poethig S."/>
            <person name="Leichty A.R."/>
        </authorList>
    </citation>
    <scope>NUCLEOTIDE SEQUENCE</scope>
    <source>
        <strain evidence="6">Acra3RX</strain>
        <tissue evidence="6">Leaf</tissue>
    </source>
</reference>
<dbReference type="SUPFAM" id="SSF51110">
    <property type="entry name" value="alpha-D-mannose-specific plant lectins"/>
    <property type="match status" value="1"/>
</dbReference>
<evidence type="ECO:0000256" key="4">
    <source>
        <dbReference type="SAM" id="SignalP"/>
    </source>
</evidence>
<dbReference type="Gene3D" id="2.90.10.30">
    <property type="match status" value="1"/>
</dbReference>
<keyword evidence="7" id="KW-1185">Reference proteome</keyword>
<evidence type="ECO:0000313" key="7">
    <source>
        <dbReference type="Proteomes" id="UP001293593"/>
    </source>
</evidence>
<organism evidence="6 7">
    <name type="scientific">Acacia crassicarpa</name>
    <name type="common">northern wattle</name>
    <dbReference type="NCBI Taxonomy" id="499986"/>
    <lineage>
        <taxon>Eukaryota</taxon>
        <taxon>Viridiplantae</taxon>
        <taxon>Streptophyta</taxon>
        <taxon>Embryophyta</taxon>
        <taxon>Tracheophyta</taxon>
        <taxon>Spermatophyta</taxon>
        <taxon>Magnoliopsida</taxon>
        <taxon>eudicotyledons</taxon>
        <taxon>Gunneridae</taxon>
        <taxon>Pentapetalae</taxon>
        <taxon>rosids</taxon>
        <taxon>fabids</taxon>
        <taxon>Fabales</taxon>
        <taxon>Fabaceae</taxon>
        <taxon>Caesalpinioideae</taxon>
        <taxon>mimosoid clade</taxon>
        <taxon>Acacieae</taxon>
        <taxon>Acacia</taxon>
    </lineage>
</organism>
<keyword evidence="2" id="KW-1015">Disulfide bond</keyword>
<dbReference type="CDD" id="cd00028">
    <property type="entry name" value="B_lectin"/>
    <property type="match status" value="1"/>
</dbReference>
<name>A0AAE1IYA9_9FABA</name>
<comment type="caution">
    <text evidence="6">The sequence shown here is derived from an EMBL/GenBank/DDBJ whole genome shotgun (WGS) entry which is preliminary data.</text>
</comment>
<dbReference type="CDD" id="cd01098">
    <property type="entry name" value="PAN_AP_plant"/>
    <property type="match status" value="1"/>
</dbReference>
<dbReference type="EMBL" id="JAWXYG010000012">
    <property type="protein sequence ID" value="KAK4258419.1"/>
    <property type="molecule type" value="Genomic_DNA"/>
</dbReference>
<accession>A0AAE1IYA9</accession>
<feature type="chain" id="PRO_5041906502" description="Bulb-type lectin domain-containing protein" evidence="4">
    <location>
        <begin position="23"/>
        <end position="438"/>
    </location>
</feature>
<gene>
    <name evidence="6" type="ORF">QN277_007873</name>
</gene>
<dbReference type="InterPro" id="IPR003609">
    <property type="entry name" value="Pan_app"/>
</dbReference>
<proteinExistence type="predicted"/>
<evidence type="ECO:0000256" key="1">
    <source>
        <dbReference type="ARBA" id="ARBA00022729"/>
    </source>
</evidence>
<dbReference type="PANTHER" id="PTHR47976:SF15">
    <property type="entry name" value="G-TYPE LECTIN S-RECEPTOR-LIKE SERINE_THREONINE-PROTEIN KINASE RLK1"/>
    <property type="match status" value="1"/>
</dbReference>
<feature type="signal peptide" evidence="4">
    <location>
        <begin position="1"/>
        <end position="22"/>
    </location>
</feature>
<evidence type="ECO:0000259" key="5">
    <source>
        <dbReference type="PROSITE" id="PS50927"/>
    </source>
</evidence>
<feature type="domain" description="Bulb-type lectin" evidence="5">
    <location>
        <begin position="25"/>
        <end position="148"/>
    </location>
</feature>
<dbReference type="Gene3D" id="2.90.10.10">
    <property type="entry name" value="Bulb-type lectin domain"/>
    <property type="match status" value="1"/>
</dbReference>
<dbReference type="Proteomes" id="UP001293593">
    <property type="component" value="Unassembled WGS sequence"/>
</dbReference>
<dbReference type="FunFam" id="2.90.10.30:FF:000001">
    <property type="entry name" value="Serine/threonine-protein kinase"/>
    <property type="match status" value="1"/>
</dbReference>
<dbReference type="InterPro" id="IPR051343">
    <property type="entry name" value="G-type_lectin_kinases/EP1-like"/>
</dbReference>
<evidence type="ECO:0000256" key="3">
    <source>
        <dbReference type="ARBA" id="ARBA00023180"/>
    </source>
</evidence>
<protein>
    <recommendedName>
        <fullName evidence="5">Bulb-type lectin domain-containing protein</fullName>
    </recommendedName>
</protein>
<dbReference type="Pfam" id="PF08276">
    <property type="entry name" value="PAN_2"/>
    <property type="match status" value="1"/>
</dbReference>
<keyword evidence="1 4" id="KW-0732">Signal</keyword>
<evidence type="ECO:0000256" key="2">
    <source>
        <dbReference type="ARBA" id="ARBA00023157"/>
    </source>
</evidence>
<evidence type="ECO:0000313" key="6">
    <source>
        <dbReference type="EMBL" id="KAK4258419.1"/>
    </source>
</evidence>
<sequence>MAFPFLLLLLFVFILLPFNVLAQTKSTIIVGDSLSAGNGYSTWLLSPSGDFSFGFRPLDIINNDLFLLSIWYAKIPDKTIVWYANGDNPVPKGSKVQLTSDRGLVLTSPNGAELWKSQVSGIALAALNDTGNLVLQDQKFKAVWETFKDPRDTLLPTQILEKGGKLFSRRFETSFWTGRYQIFLQQDGNLVFYSVNLPSGYANENYFESGTVASKSSNAGRLLVFDPSGDLYVLKNDNERFSLSPSGKTPSNDISTRFYLRATLNFDGVFSLYKYPKNNNNFSSDQKQSWIPIWSQPENICTSSLVSAGSGVCGYNSICDLNDVQRPICHCPKGYSLIDPNDAFGSCKADFTQGCEEDRKLHDFEVLINTDWPLSDYVLQRPFTEEECKQSCLEDCLCSAAIFRLGDSCWKKKIPLSNGRVDQNLNNSKAFIKVKKMN</sequence>
<dbReference type="InterPro" id="IPR001480">
    <property type="entry name" value="Bulb-type_lectin_dom"/>
</dbReference>
<dbReference type="FunFam" id="2.90.10.10:FF:000013">
    <property type="entry name" value="G-type lectin S-receptor-like serine/threonine-protein kinase LECRK1"/>
    <property type="match status" value="1"/>
</dbReference>
<keyword evidence="3" id="KW-0325">Glycoprotein</keyword>
<dbReference type="Pfam" id="PF01453">
    <property type="entry name" value="B_lectin"/>
    <property type="match status" value="1"/>
</dbReference>
<dbReference type="PANTHER" id="PTHR47976">
    <property type="entry name" value="G-TYPE LECTIN S-RECEPTOR-LIKE SERINE/THREONINE-PROTEIN KINASE SD2-5"/>
    <property type="match status" value="1"/>
</dbReference>
<dbReference type="InterPro" id="IPR036426">
    <property type="entry name" value="Bulb-type_lectin_dom_sf"/>
</dbReference>